<dbReference type="RefSeq" id="WP_061127855.1">
    <property type="nucleotide sequence ID" value="NZ_FCOF02000050.1"/>
</dbReference>
<dbReference type="EMBL" id="FCOF02000050">
    <property type="protein sequence ID" value="SAK89612.1"/>
    <property type="molecule type" value="Genomic_DNA"/>
</dbReference>
<dbReference type="Proteomes" id="UP000054870">
    <property type="component" value="Unassembled WGS sequence"/>
</dbReference>
<keyword evidence="2" id="KW-0378">Hydrolase</keyword>
<dbReference type="AlphaFoldDB" id="A0A158D4P2"/>
<name>A0A158D4P2_9BURK</name>
<dbReference type="InterPro" id="IPR036457">
    <property type="entry name" value="PPM-type-like_dom_sf"/>
</dbReference>
<gene>
    <name evidence="2" type="primary">stp_3</name>
    <name evidence="2" type="ORF">AWB75_06196</name>
</gene>
<feature type="domain" description="PPM-type phosphatase" evidence="1">
    <location>
        <begin position="2"/>
        <end position="247"/>
    </location>
</feature>
<dbReference type="SMART" id="SM00332">
    <property type="entry name" value="PP2Cc"/>
    <property type="match status" value="1"/>
</dbReference>
<dbReference type="SUPFAM" id="SSF81606">
    <property type="entry name" value="PP2C-like"/>
    <property type="match status" value="1"/>
</dbReference>
<protein>
    <submittedName>
        <fullName evidence="2">Serine/threonine phosphatase stp</fullName>
        <ecNumber evidence="2">3.1.3.16</ecNumber>
    </submittedName>
</protein>
<dbReference type="SMART" id="SM00331">
    <property type="entry name" value="PP2C_SIG"/>
    <property type="match status" value="1"/>
</dbReference>
<evidence type="ECO:0000313" key="2">
    <source>
        <dbReference type="EMBL" id="SAK89612.1"/>
    </source>
</evidence>
<sequence length="262" mass="28020">MQLQTASVSETGGRSRNEDALGQWRHAALFASVVADGAGGHGGGDAASRIAVDTVLAELTRIALAGVALTGPNLLRVLLRANDAIIDAQEHDRELAQMRSTAVLLGIDEAAGVAAWAHCGDTRLYCFRRGATVVQTQDHSLVQSMIDANLLDSRDVRHHPRRNVLFSALGTADDLAISASDEPFVIADGDAFLLCTDGFWEYLDESVMIDAIGRAQTPAEWLDLMVSHLREAARPNHDNFTASAVWIGDASQTTVMPGSVHI</sequence>
<reference evidence="2" key="1">
    <citation type="submission" date="2016-01" db="EMBL/GenBank/DDBJ databases">
        <authorList>
            <person name="Peeters C."/>
        </authorList>
    </citation>
    <scope>NUCLEOTIDE SEQUENCE [LARGE SCALE GENOMIC DNA]</scope>
    <source>
        <strain evidence="2">LMG 29318</strain>
    </source>
</reference>
<organism evidence="2 3">
    <name type="scientific">Caballeronia catudaia</name>
    <dbReference type="NCBI Taxonomy" id="1777136"/>
    <lineage>
        <taxon>Bacteria</taxon>
        <taxon>Pseudomonadati</taxon>
        <taxon>Pseudomonadota</taxon>
        <taxon>Betaproteobacteria</taxon>
        <taxon>Burkholderiales</taxon>
        <taxon>Burkholderiaceae</taxon>
        <taxon>Caballeronia</taxon>
    </lineage>
</organism>
<dbReference type="PROSITE" id="PS51746">
    <property type="entry name" value="PPM_2"/>
    <property type="match status" value="1"/>
</dbReference>
<accession>A0A158D4P2</accession>
<dbReference type="GO" id="GO:0004722">
    <property type="term" value="F:protein serine/threonine phosphatase activity"/>
    <property type="evidence" value="ECO:0007669"/>
    <property type="project" value="UniProtKB-EC"/>
</dbReference>
<comment type="caution">
    <text evidence="2">The sequence shown here is derived from an EMBL/GenBank/DDBJ whole genome shotgun (WGS) entry which is preliminary data.</text>
</comment>
<evidence type="ECO:0000259" key="1">
    <source>
        <dbReference type="PROSITE" id="PS51746"/>
    </source>
</evidence>
<evidence type="ECO:0000313" key="3">
    <source>
        <dbReference type="Proteomes" id="UP000054870"/>
    </source>
</evidence>
<keyword evidence="3" id="KW-1185">Reference proteome</keyword>
<dbReference type="OrthoDB" id="9801841at2"/>
<proteinExistence type="predicted"/>
<dbReference type="Pfam" id="PF13672">
    <property type="entry name" value="PP2C_2"/>
    <property type="match status" value="1"/>
</dbReference>
<dbReference type="Gene3D" id="3.60.40.10">
    <property type="entry name" value="PPM-type phosphatase domain"/>
    <property type="match status" value="1"/>
</dbReference>
<dbReference type="InterPro" id="IPR001932">
    <property type="entry name" value="PPM-type_phosphatase-like_dom"/>
</dbReference>
<dbReference type="EC" id="3.1.3.16" evidence="2"/>